<evidence type="ECO:0000313" key="1">
    <source>
        <dbReference type="EMBL" id="KAF4233043.1"/>
    </source>
</evidence>
<gene>
    <name evidence="1" type="ORF">CNMCM6805_009528</name>
</gene>
<dbReference type="AlphaFoldDB" id="A0A8H4M0D9"/>
<reference evidence="1" key="2">
    <citation type="submission" date="2020-04" db="EMBL/GenBank/DDBJ databases">
        <authorList>
            <person name="Santos R.A.C."/>
            <person name="Steenwyk J.L."/>
            <person name="Rivero-Menendez O."/>
            <person name="Mead M.E."/>
            <person name="Silva L.P."/>
            <person name="Bastos R.W."/>
            <person name="Alastruey-Izquierdo A."/>
            <person name="Goldman G.H."/>
            <person name="Rokas A."/>
        </authorList>
    </citation>
    <scope>NUCLEOTIDE SEQUENCE</scope>
    <source>
        <strain evidence="1">CNM-CM6805</strain>
    </source>
</reference>
<name>A0A8H4M0D9_9EURO</name>
<protein>
    <submittedName>
        <fullName evidence="1">Uncharacterized protein</fullName>
    </submittedName>
</protein>
<accession>A0A8H4M0D9</accession>
<organism evidence="1 2">
    <name type="scientific">Aspergillus fumigatiaffinis</name>
    <dbReference type="NCBI Taxonomy" id="340414"/>
    <lineage>
        <taxon>Eukaryota</taxon>
        <taxon>Fungi</taxon>
        <taxon>Dikarya</taxon>
        <taxon>Ascomycota</taxon>
        <taxon>Pezizomycotina</taxon>
        <taxon>Eurotiomycetes</taxon>
        <taxon>Eurotiomycetidae</taxon>
        <taxon>Eurotiales</taxon>
        <taxon>Aspergillaceae</taxon>
        <taxon>Aspergillus</taxon>
        <taxon>Aspergillus subgen. Fumigati</taxon>
    </lineage>
</organism>
<keyword evidence="2" id="KW-1185">Reference proteome</keyword>
<sequence length="278" mass="31596">MPDVPESIPTPGSSSSMTVTSADQFDGSADFTDHVVSSLHRNREYHEYIFTDVPRWFAEAVYQLVDEYIPSRKSYNSKTRELRIRVKSTEILDCIQSWLFNQTFEWVVNGDITRQEEDLFYASVGTTLFYRSGPYSGSWKEPDLFFRAKESYLPTIAVECGWSESKEQLHKGMELMLVGGNGSTNVVIIVTWTKLQGDRVSGTVELFVRDENGIPKLEQSETIFPRPATPKKLWIRRQDLFGPALVPGSNGDDKLYLNVEKLRDNATRGLGFMDLVPA</sequence>
<dbReference type="Proteomes" id="UP000653565">
    <property type="component" value="Unassembled WGS sequence"/>
</dbReference>
<reference evidence="1" key="1">
    <citation type="journal article" date="2020" name="bioRxiv">
        <title>Genomic and phenotypic heterogeneity of clinical isolates of the human pathogens Aspergillus fumigatus, Aspergillus lentulus and Aspergillus fumigatiaffinis.</title>
        <authorList>
            <person name="dos Santos R.A.C."/>
            <person name="Steenwyk J.L."/>
            <person name="Rivero-Menendez O."/>
            <person name="Mead M.E."/>
            <person name="Silva L.P."/>
            <person name="Bastos R.W."/>
            <person name="Alastruey-Izquierdo A."/>
            <person name="Goldman G.H."/>
            <person name="Rokas A."/>
        </authorList>
    </citation>
    <scope>NUCLEOTIDE SEQUENCE</scope>
    <source>
        <strain evidence="1">CNM-CM6805</strain>
    </source>
</reference>
<comment type="caution">
    <text evidence="1">The sequence shown here is derived from an EMBL/GenBank/DDBJ whole genome shotgun (WGS) entry which is preliminary data.</text>
</comment>
<evidence type="ECO:0000313" key="2">
    <source>
        <dbReference type="Proteomes" id="UP000653565"/>
    </source>
</evidence>
<dbReference type="EMBL" id="JAAAPX010000083">
    <property type="protein sequence ID" value="KAF4233043.1"/>
    <property type="molecule type" value="Genomic_DNA"/>
</dbReference>
<proteinExistence type="predicted"/>
<dbReference type="OrthoDB" id="76567at2759"/>